<reference evidence="2" key="1">
    <citation type="submission" date="2021-12" db="EMBL/GenBank/DDBJ databases">
        <authorList>
            <person name="Rodrigo-Torres L."/>
            <person name="Arahal R. D."/>
            <person name="Lucena T."/>
        </authorList>
    </citation>
    <scope>NUCLEOTIDE SEQUENCE</scope>
    <source>
        <strain evidence="2">CECT 8419</strain>
    </source>
</reference>
<evidence type="ECO:0008006" key="4">
    <source>
        <dbReference type="Google" id="ProtNLM"/>
    </source>
</evidence>
<evidence type="ECO:0000313" key="2">
    <source>
        <dbReference type="EMBL" id="CAH1002535.1"/>
    </source>
</evidence>
<keyword evidence="1" id="KW-0812">Transmembrane</keyword>
<evidence type="ECO:0000313" key="3">
    <source>
        <dbReference type="Proteomes" id="UP000837803"/>
    </source>
</evidence>
<proteinExistence type="predicted"/>
<dbReference type="EMBL" id="CAKLPZ010000006">
    <property type="protein sequence ID" value="CAH1002535.1"/>
    <property type="molecule type" value="Genomic_DNA"/>
</dbReference>
<sequence>MISFSNSRPSARFQRLFFTCLAVLCIAATDLVGQRTLQSGSAALAGVETGLTGYIQPITNICYIIAALVAIVGGVQVYSKMTSGDPGAGKTAASWFGGAVFLILIPTIITSLFGVTMN</sequence>
<dbReference type="RefSeq" id="WP_238752364.1">
    <property type="nucleotide sequence ID" value="NZ_CAKLPZ010000006.1"/>
</dbReference>
<evidence type="ECO:0000256" key="1">
    <source>
        <dbReference type="SAM" id="Phobius"/>
    </source>
</evidence>
<keyword evidence="1" id="KW-0472">Membrane</keyword>
<dbReference type="Pfam" id="PF13572">
    <property type="entry name" value="DUF4134"/>
    <property type="match status" value="1"/>
</dbReference>
<feature type="transmembrane region" description="Helical" evidence="1">
    <location>
        <begin position="95"/>
        <end position="115"/>
    </location>
</feature>
<accession>A0ABM9B5C6</accession>
<protein>
    <recommendedName>
        <fullName evidence="4">DUF4134 domain-containing protein</fullName>
    </recommendedName>
</protein>
<dbReference type="Proteomes" id="UP000837803">
    <property type="component" value="Unassembled WGS sequence"/>
</dbReference>
<dbReference type="InterPro" id="IPR025408">
    <property type="entry name" value="DUF4134"/>
</dbReference>
<keyword evidence="1" id="KW-1133">Transmembrane helix</keyword>
<name>A0ABM9B5C6_9BACT</name>
<keyword evidence="3" id="KW-1185">Reference proteome</keyword>
<organism evidence="2 3">
    <name type="scientific">Neolewinella maritima</name>
    <dbReference type="NCBI Taxonomy" id="1383882"/>
    <lineage>
        <taxon>Bacteria</taxon>
        <taxon>Pseudomonadati</taxon>
        <taxon>Bacteroidota</taxon>
        <taxon>Saprospiria</taxon>
        <taxon>Saprospirales</taxon>
        <taxon>Lewinellaceae</taxon>
        <taxon>Neolewinella</taxon>
    </lineage>
</organism>
<gene>
    <name evidence="2" type="ORF">LEM8419_03409</name>
</gene>
<feature type="transmembrane region" description="Helical" evidence="1">
    <location>
        <begin position="55"/>
        <end position="75"/>
    </location>
</feature>
<comment type="caution">
    <text evidence="2">The sequence shown here is derived from an EMBL/GenBank/DDBJ whole genome shotgun (WGS) entry which is preliminary data.</text>
</comment>